<proteinExistence type="inferred from homology"/>
<dbReference type="InterPro" id="IPR008271">
    <property type="entry name" value="Ser/Thr_kinase_AS"/>
</dbReference>
<dbReference type="AlphaFoldDB" id="A2FY70"/>
<evidence type="ECO:0000313" key="14">
    <source>
        <dbReference type="Proteomes" id="UP000001542"/>
    </source>
</evidence>
<keyword evidence="2 9" id="KW-0723">Serine/threonine-protein kinase</keyword>
<dbReference type="OrthoDB" id="63267at2759"/>
<dbReference type="InParanoid" id="A2FY70"/>
<feature type="binding site" evidence="8">
    <location>
        <position position="135"/>
    </location>
    <ligand>
        <name>ATP</name>
        <dbReference type="ChEBI" id="CHEBI:30616"/>
    </ligand>
</feature>
<dbReference type="GO" id="GO:0035556">
    <property type="term" value="P:intracellular signal transduction"/>
    <property type="evidence" value="ECO:0000318"/>
    <property type="project" value="GO_Central"/>
</dbReference>
<dbReference type="PROSITE" id="PS00108">
    <property type="entry name" value="PROTEIN_KINASE_ST"/>
    <property type="match status" value="1"/>
</dbReference>
<gene>
    <name evidence="13" type="ORF">TVAG_413170</name>
</gene>
<dbReference type="PROSITE" id="PS00107">
    <property type="entry name" value="PROTEIN_KINASE_ATP"/>
    <property type="match status" value="1"/>
</dbReference>
<evidence type="ECO:0000259" key="10">
    <source>
        <dbReference type="PROSITE" id="PS50003"/>
    </source>
</evidence>
<feature type="domain" description="PH" evidence="10">
    <location>
        <begin position="3"/>
        <end position="96"/>
    </location>
</feature>
<dbReference type="EMBL" id="DS114133">
    <property type="protein sequence ID" value="EAX90148.1"/>
    <property type="molecule type" value="Genomic_DNA"/>
</dbReference>
<keyword evidence="6 13" id="KW-0418">Kinase</keyword>
<keyword evidence="7 8" id="KW-0067">ATP-binding</keyword>
<dbReference type="SUPFAM" id="SSF56112">
    <property type="entry name" value="Protein kinase-like (PK-like)"/>
    <property type="match status" value="1"/>
</dbReference>
<reference evidence="13" key="2">
    <citation type="journal article" date="2007" name="Science">
        <title>Draft genome sequence of the sexually transmitted pathogen Trichomonas vaginalis.</title>
        <authorList>
            <person name="Carlton J.M."/>
            <person name="Hirt R.P."/>
            <person name="Silva J.C."/>
            <person name="Delcher A.L."/>
            <person name="Schatz M."/>
            <person name="Zhao Q."/>
            <person name="Wortman J.R."/>
            <person name="Bidwell S.L."/>
            <person name="Alsmark U.C.M."/>
            <person name="Besteiro S."/>
            <person name="Sicheritz-Ponten T."/>
            <person name="Noel C.J."/>
            <person name="Dacks J.B."/>
            <person name="Foster P.G."/>
            <person name="Simillion C."/>
            <person name="Van de Peer Y."/>
            <person name="Miranda-Saavedra D."/>
            <person name="Barton G.J."/>
            <person name="Westrop G.D."/>
            <person name="Mueller S."/>
            <person name="Dessi D."/>
            <person name="Fiori P.L."/>
            <person name="Ren Q."/>
            <person name="Paulsen I."/>
            <person name="Zhang H."/>
            <person name="Bastida-Corcuera F.D."/>
            <person name="Simoes-Barbosa A."/>
            <person name="Brown M.T."/>
            <person name="Hayes R.D."/>
            <person name="Mukherjee M."/>
            <person name="Okumura C.Y."/>
            <person name="Schneider R."/>
            <person name="Smith A.J."/>
            <person name="Vanacova S."/>
            <person name="Villalvazo M."/>
            <person name="Haas B.J."/>
            <person name="Pertea M."/>
            <person name="Feldblyum T.V."/>
            <person name="Utterback T.R."/>
            <person name="Shu C.L."/>
            <person name="Osoegawa K."/>
            <person name="de Jong P.J."/>
            <person name="Hrdy I."/>
            <person name="Horvathova L."/>
            <person name="Zubacova Z."/>
            <person name="Dolezal P."/>
            <person name="Malik S.B."/>
            <person name="Logsdon J.M. Jr."/>
            <person name="Henze K."/>
            <person name="Gupta A."/>
            <person name="Wang C.C."/>
            <person name="Dunne R.L."/>
            <person name="Upcroft J.A."/>
            <person name="Upcroft P."/>
            <person name="White O."/>
            <person name="Salzberg S.L."/>
            <person name="Tang P."/>
            <person name="Chiu C.-H."/>
            <person name="Lee Y.-S."/>
            <person name="Embley T.M."/>
            <person name="Coombs G.H."/>
            <person name="Mottram J.C."/>
            <person name="Tachezy J."/>
            <person name="Fraser-Liggett C.M."/>
            <person name="Johnson P.J."/>
        </authorList>
    </citation>
    <scope>NUCLEOTIDE SEQUENCE [LARGE SCALE GENOMIC DNA]</scope>
    <source>
        <strain evidence="13">G3</strain>
    </source>
</reference>
<dbReference type="KEGG" id="tva:4747828"/>
<evidence type="ECO:0000256" key="1">
    <source>
        <dbReference type="ARBA" id="ARBA00006935"/>
    </source>
</evidence>
<dbReference type="SMART" id="SM00220">
    <property type="entry name" value="S_TKc"/>
    <property type="match status" value="1"/>
</dbReference>
<keyword evidence="3" id="KW-0597">Phosphoprotein</keyword>
<dbReference type="STRING" id="5722.A2FY70"/>
<sequence>MSIPLLSGKLKRRYAEASMWKQCTCELYPTKLLILSFDGKQVEKEIPINGLTEIHFEESPDSRVFTLGIDKNVCSFQVENIEKLQEWKKMIKYLTFKRNKYSIKDFVVEKELGAGFFGHVLLVRHKQTKKLYALKCLSKKFLINEDQEDSAKTERDVLIMARHPFVVKICFAFQDSSQLYIGLEYISGRYLFRLIQEEYSITLPELRFYVAEISLGLEHLHSQGIIYRDLKLENVLVCKNGHIKLSDFGLAKKLLNYKGELTKTDTFCGIDEYIAPEMILGKPYGFELDWWCLGILMYELCFHETPFVGKNGKETYDRIMKEEPYFPAAMPEMPKNLIKLLLNKNPAKRANFETIRNHEMFKGVDWEMVQQKKYDAIYLPPQTKLKPKKAKPLKSERRLTMVMENDAFENFTFCGEL</sequence>
<dbReference type="RefSeq" id="XP_001303078.1">
    <property type="nucleotide sequence ID" value="XM_001303077.1"/>
</dbReference>
<reference evidence="13" key="1">
    <citation type="submission" date="2006-10" db="EMBL/GenBank/DDBJ databases">
        <authorList>
            <person name="Amadeo P."/>
            <person name="Zhao Q."/>
            <person name="Wortman J."/>
            <person name="Fraser-Liggett C."/>
            <person name="Carlton J."/>
        </authorList>
    </citation>
    <scope>NUCLEOTIDE SEQUENCE</scope>
    <source>
        <strain evidence="13">G3</strain>
    </source>
</reference>
<dbReference type="FunFam" id="1.10.510.10:FF:000982">
    <property type="entry name" value="AGC protein kinase"/>
    <property type="match status" value="1"/>
</dbReference>
<comment type="similarity">
    <text evidence="1">Belongs to the protein kinase superfamily. AGC Ser/Thr protein kinase family. RAC subfamily.</text>
</comment>
<dbReference type="Gene3D" id="1.10.510.10">
    <property type="entry name" value="Transferase(Phosphotransferase) domain 1"/>
    <property type="match status" value="1"/>
</dbReference>
<keyword evidence="14" id="KW-1185">Reference proteome</keyword>
<dbReference type="VEuPathDB" id="TrichDB:TVAGG3_0193100"/>
<keyword evidence="4" id="KW-0808">Transferase</keyword>
<dbReference type="eggNOG" id="KOG0694">
    <property type="taxonomic scope" value="Eukaryota"/>
</dbReference>
<dbReference type="CDD" id="cd05123">
    <property type="entry name" value="STKc_AGC"/>
    <property type="match status" value="1"/>
</dbReference>
<dbReference type="GO" id="GO:0005524">
    <property type="term" value="F:ATP binding"/>
    <property type="evidence" value="ECO:0007669"/>
    <property type="project" value="UniProtKB-UniRule"/>
</dbReference>
<dbReference type="Proteomes" id="UP000001542">
    <property type="component" value="Unassembled WGS sequence"/>
</dbReference>
<dbReference type="InterPro" id="IPR017441">
    <property type="entry name" value="Protein_kinase_ATP_BS"/>
</dbReference>
<evidence type="ECO:0000256" key="3">
    <source>
        <dbReference type="ARBA" id="ARBA00022553"/>
    </source>
</evidence>
<dbReference type="Pfam" id="PF00069">
    <property type="entry name" value="Pkinase"/>
    <property type="match status" value="1"/>
</dbReference>
<dbReference type="FunFam" id="3.30.200.20:FF:000771">
    <property type="entry name" value="AGC family protein kinase"/>
    <property type="match status" value="1"/>
</dbReference>
<evidence type="ECO:0000256" key="5">
    <source>
        <dbReference type="ARBA" id="ARBA00022741"/>
    </source>
</evidence>
<feature type="domain" description="Protein kinase" evidence="11">
    <location>
        <begin position="106"/>
        <end position="361"/>
    </location>
</feature>
<evidence type="ECO:0000259" key="12">
    <source>
        <dbReference type="PROSITE" id="PS51285"/>
    </source>
</evidence>
<dbReference type="PROSITE" id="PS50011">
    <property type="entry name" value="PROTEIN_KINASE_DOM"/>
    <property type="match status" value="1"/>
</dbReference>
<keyword evidence="5 8" id="KW-0547">Nucleotide-binding</keyword>
<dbReference type="SMR" id="A2FY70"/>
<evidence type="ECO:0000256" key="6">
    <source>
        <dbReference type="ARBA" id="ARBA00022777"/>
    </source>
</evidence>
<dbReference type="GO" id="GO:0004674">
    <property type="term" value="F:protein serine/threonine kinase activity"/>
    <property type="evidence" value="ECO:0000318"/>
    <property type="project" value="GO_Central"/>
</dbReference>
<evidence type="ECO:0000256" key="4">
    <source>
        <dbReference type="ARBA" id="ARBA00022679"/>
    </source>
</evidence>
<evidence type="ECO:0000256" key="7">
    <source>
        <dbReference type="ARBA" id="ARBA00022840"/>
    </source>
</evidence>
<dbReference type="VEuPathDB" id="TrichDB:TVAG_413170"/>
<name>A2FY70_TRIV3</name>
<dbReference type="InterPro" id="IPR045270">
    <property type="entry name" value="STKc_AGC"/>
</dbReference>
<accession>A2FY70</accession>
<dbReference type="SMART" id="SM00233">
    <property type="entry name" value="PH"/>
    <property type="match status" value="1"/>
</dbReference>
<dbReference type="PROSITE" id="PS50003">
    <property type="entry name" value="PH_DOMAIN"/>
    <property type="match status" value="1"/>
</dbReference>
<dbReference type="PANTHER" id="PTHR24351">
    <property type="entry name" value="RIBOSOMAL PROTEIN S6 KINASE"/>
    <property type="match status" value="1"/>
</dbReference>
<evidence type="ECO:0000313" key="13">
    <source>
        <dbReference type="EMBL" id="EAX90148.1"/>
    </source>
</evidence>
<protein>
    <submittedName>
        <fullName evidence="13">AGC family protein kinase</fullName>
    </submittedName>
</protein>
<evidence type="ECO:0000256" key="2">
    <source>
        <dbReference type="ARBA" id="ARBA00022527"/>
    </source>
</evidence>
<feature type="domain" description="AGC-kinase C-terminal" evidence="12">
    <location>
        <begin position="362"/>
        <end position="417"/>
    </location>
</feature>
<evidence type="ECO:0000256" key="9">
    <source>
        <dbReference type="RuleBase" id="RU000304"/>
    </source>
</evidence>
<evidence type="ECO:0000256" key="8">
    <source>
        <dbReference type="PROSITE-ProRule" id="PRU10141"/>
    </source>
</evidence>
<dbReference type="InterPro" id="IPR011009">
    <property type="entry name" value="Kinase-like_dom_sf"/>
</dbReference>
<dbReference type="PROSITE" id="PS51285">
    <property type="entry name" value="AGC_KINASE_CTER"/>
    <property type="match status" value="1"/>
</dbReference>
<organism evidence="13 14">
    <name type="scientific">Trichomonas vaginalis (strain ATCC PRA-98 / G3)</name>
    <dbReference type="NCBI Taxonomy" id="412133"/>
    <lineage>
        <taxon>Eukaryota</taxon>
        <taxon>Metamonada</taxon>
        <taxon>Parabasalia</taxon>
        <taxon>Trichomonadida</taxon>
        <taxon>Trichomonadidae</taxon>
        <taxon>Trichomonas</taxon>
    </lineage>
</organism>
<dbReference type="InterPro" id="IPR000961">
    <property type="entry name" value="AGC-kinase_C"/>
</dbReference>
<dbReference type="InterPro" id="IPR000719">
    <property type="entry name" value="Prot_kinase_dom"/>
</dbReference>
<dbReference type="SUPFAM" id="SSF50729">
    <property type="entry name" value="PH domain-like"/>
    <property type="match status" value="1"/>
</dbReference>
<evidence type="ECO:0000259" key="11">
    <source>
        <dbReference type="PROSITE" id="PS50011"/>
    </source>
</evidence>
<dbReference type="Gene3D" id="3.30.200.20">
    <property type="entry name" value="Phosphorylase Kinase, domain 1"/>
    <property type="match status" value="1"/>
</dbReference>
<dbReference type="InterPro" id="IPR001849">
    <property type="entry name" value="PH_domain"/>
</dbReference>